<evidence type="ECO:0000313" key="2">
    <source>
        <dbReference type="EMBL" id="MPR33490.1"/>
    </source>
</evidence>
<feature type="signal peptide" evidence="1">
    <location>
        <begin position="1"/>
        <end position="18"/>
    </location>
</feature>
<proteinExistence type="predicted"/>
<dbReference type="EMBL" id="WHLY01000002">
    <property type="protein sequence ID" value="MPR33490.1"/>
    <property type="molecule type" value="Genomic_DNA"/>
</dbReference>
<dbReference type="Proteomes" id="UP000479293">
    <property type="component" value="Unassembled WGS sequence"/>
</dbReference>
<accession>A0A7C9FCD1</accession>
<evidence type="ECO:0000313" key="3">
    <source>
        <dbReference type="Proteomes" id="UP000479293"/>
    </source>
</evidence>
<organism evidence="2 3">
    <name type="scientific">Salmonirosea aquatica</name>
    <dbReference type="NCBI Taxonomy" id="2654236"/>
    <lineage>
        <taxon>Bacteria</taxon>
        <taxon>Pseudomonadati</taxon>
        <taxon>Bacteroidota</taxon>
        <taxon>Cytophagia</taxon>
        <taxon>Cytophagales</taxon>
        <taxon>Spirosomataceae</taxon>
        <taxon>Salmonirosea</taxon>
    </lineage>
</organism>
<keyword evidence="3" id="KW-1185">Reference proteome</keyword>
<feature type="chain" id="PRO_5028922655" evidence="1">
    <location>
        <begin position="19"/>
        <end position="258"/>
    </location>
</feature>
<dbReference type="AlphaFoldDB" id="A0A7C9FCD1"/>
<sequence>MKQLLVVSLLLAVHLVLGQAIPNSPQNDTYVRLIPGSENSTAQRLELASDVDTTWQRWQERGYNFGFNPKVTPMYTTVNGILSTPYMIQVRGNENERNRKRWGYHVFEGYARDDKSRITMLVNKHEEEERPVAELYYYSTVYNHSEPAYNWFKLGSDVRQHSFLFGRDKAIFYGSLRLTNALTLGNIGKENLRETEVTADSEKEYAEDAKHVNFKELKGSGNGTMFYDKDNNIVVIKVDGQWMKVAVEPLPAGIKYPF</sequence>
<keyword evidence="1" id="KW-0732">Signal</keyword>
<comment type="caution">
    <text evidence="2">The sequence shown here is derived from an EMBL/GenBank/DDBJ whole genome shotgun (WGS) entry which is preliminary data.</text>
</comment>
<gene>
    <name evidence="2" type="ORF">GBK04_08955</name>
</gene>
<reference evidence="2 3" key="1">
    <citation type="submission" date="2019-10" db="EMBL/GenBank/DDBJ databases">
        <title>Draft Genome Sequence of Cytophagaceae sp. SJW1-29.</title>
        <authorList>
            <person name="Choi A."/>
        </authorList>
    </citation>
    <scope>NUCLEOTIDE SEQUENCE [LARGE SCALE GENOMIC DNA]</scope>
    <source>
        <strain evidence="2 3">SJW1-29</strain>
    </source>
</reference>
<dbReference type="RefSeq" id="WP_152758777.1">
    <property type="nucleotide sequence ID" value="NZ_WHLY01000002.1"/>
</dbReference>
<name>A0A7C9FCD1_9BACT</name>
<evidence type="ECO:0000256" key="1">
    <source>
        <dbReference type="SAM" id="SignalP"/>
    </source>
</evidence>
<protein>
    <submittedName>
        <fullName evidence="2">Uncharacterized protein</fullName>
    </submittedName>
</protein>